<accession>A0A6A6JX06</accession>
<dbReference type="GO" id="GO:0005634">
    <property type="term" value="C:nucleus"/>
    <property type="evidence" value="ECO:0007669"/>
    <property type="project" value="UniProtKB-SubCell"/>
</dbReference>
<feature type="region of interest" description="Disordered" evidence="6">
    <location>
        <begin position="755"/>
        <end position="796"/>
    </location>
</feature>
<dbReference type="GO" id="GO:0034657">
    <property type="term" value="C:GID complex"/>
    <property type="evidence" value="ECO:0007669"/>
    <property type="project" value="TreeGrafter"/>
</dbReference>
<keyword evidence="3" id="KW-0963">Cytoplasm</keyword>
<dbReference type="SUPFAM" id="SSF48371">
    <property type="entry name" value="ARM repeat"/>
    <property type="match status" value="1"/>
</dbReference>
<name>A0A6A6JX06_WESOR</name>
<evidence type="ECO:0000256" key="2">
    <source>
        <dbReference type="ARBA" id="ARBA00004496"/>
    </source>
</evidence>
<dbReference type="EMBL" id="ML986485">
    <property type="protein sequence ID" value="KAF2280348.1"/>
    <property type="molecule type" value="Genomic_DNA"/>
</dbReference>
<evidence type="ECO:0000256" key="5">
    <source>
        <dbReference type="ARBA" id="ARBA00023242"/>
    </source>
</evidence>
<dbReference type="Gene3D" id="1.25.10.10">
    <property type="entry name" value="Leucine-rich Repeat Variant"/>
    <property type="match status" value="2"/>
</dbReference>
<protein>
    <submittedName>
        <fullName evidence="7">ARM repeat-containing protein</fullName>
    </submittedName>
</protein>
<dbReference type="InterPro" id="IPR011989">
    <property type="entry name" value="ARM-like"/>
</dbReference>
<keyword evidence="8" id="KW-1185">Reference proteome</keyword>
<evidence type="ECO:0000256" key="3">
    <source>
        <dbReference type="ARBA" id="ARBA00022490"/>
    </source>
</evidence>
<feature type="region of interest" description="Disordered" evidence="6">
    <location>
        <begin position="874"/>
        <end position="932"/>
    </location>
</feature>
<dbReference type="GO" id="GO:0043161">
    <property type="term" value="P:proteasome-mediated ubiquitin-dependent protein catabolic process"/>
    <property type="evidence" value="ECO:0007669"/>
    <property type="project" value="TreeGrafter"/>
</dbReference>
<feature type="compositionally biased region" description="Acidic residues" evidence="6">
    <location>
        <begin position="757"/>
        <end position="780"/>
    </location>
</feature>
<dbReference type="AlphaFoldDB" id="A0A6A6JX06"/>
<evidence type="ECO:0000313" key="8">
    <source>
        <dbReference type="Proteomes" id="UP000800097"/>
    </source>
</evidence>
<feature type="compositionally biased region" description="Polar residues" evidence="6">
    <location>
        <begin position="888"/>
        <end position="924"/>
    </location>
</feature>
<dbReference type="RefSeq" id="XP_033657886.1">
    <property type="nucleotide sequence ID" value="XM_033802560.1"/>
</dbReference>
<feature type="compositionally biased region" description="Gly residues" evidence="6">
    <location>
        <begin position="1055"/>
        <end position="1084"/>
    </location>
</feature>
<dbReference type="InterPro" id="IPR038739">
    <property type="entry name" value="ARMC8/Vid28"/>
</dbReference>
<evidence type="ECO:0000256" key="1">
    <source>
        <dbReference type="ARBA" id="ARBA00004123"/>
    </source>
</evidence>
<evidence type="ECO:0000256" key="6">
    <source>
        <dbReference type="SAM" id="MobiDB-lite"/>
    </source>
</evidence>
<sequence>MARSPLLSAFEELANPSTLTAQLDALRTIKNQIVGHEQRKELVVRHGVVTALAGILRAETRRGGKRRYMESRSGQVGDSGDLAIEWGSEEELRYQATLVVGSLANGGPAFVAPLLAGNVVPPLVEALDPTETSSQLITATLRTLNQIVEAAAHEKSRFDAAEGPVASSLLDTMRGYIYTEPVMKSLSKIMSRNLLAAQVGHQAISLAAKLVAKTCQEVSDRTLLVESGILDQLASYLAGAAAADAPWLRTEVRTLTAEDELPNIHLAHVMDAIAAIIKDSNYNTARFVYAQHILQVFGLAWDGENEEEVAQWTKLSPRLHTFQNKSDAYTRLWPALKPSNLSSTDETVSHILRLEGRTFVSDEPETPLFIWLTAVARRSDFRTRASACWLLALLNKTSEKWGLGEPSRITRERHFALLVVPLIVEMIKQLNAASTGSKGSTRFMPTSEDERRYLLERSMLTLAELVVRSKTQQNAAYEGKVLPVLFHILKKSFDPVPVTSKRLWSPKMAPSQVANAVADQASSTLGSRGVNLDVLHAFRCREHALYALAAMAESQDTIRKAEIEQGIMKYIVDSMVPCTARSSAGDPFEDTDGSTVSMKGGNPTPVLLAACKAAKMLTRSVYLLRTSLIDADISVPLKELLTYPDTRVQVAATEAVTNLLMDLSPLHDKLKEPGLSKILLEHCRSANFDLRLDSMWALKHLVLNCPLPVKMACFDGLGVGYLTQLISGESAKAAPTFGMGVSNAAGEKVDILNSVADEPEMDVDEAPVSDDGDDDDDDPMADSIPSMRRHPHSGSRHLTAANIRERLQQIKAEEQDTRLTAEHEAIRLQEQALDFIRNFMADVKNPGEVIEHVLRSFGQSRFFDLLDLTLRPKGSPATTSPYSSSPAQARQTRSSTWARNSNSNNNHDPSFPAPSSTTHPTAVTQARPATPVPNWPVYPPHEILHSTLMILVHMANGSARHRTLLCGQTPLLRRVLVLFGHPHRQVRANCASFLNNLTIVEDQADVEGGVWGARVRVLRGLGFEDRARGLEGDVDQDVREVVRVAVDAFGRFGGGNGQSGEGGGSGGGNGGNAGGGGGGNGGGRSSVRQGSWGGRANNIGKYTCIFCPNMPLYRTYFAGKGATTVKLRETERCATFLAMKGFFLRL</sequence>
<dbReference type="GO" id="GO:0005737">
    <property type="term" value="C:cytoplasm"/>
    <property type="evidence" value="ECO:0007669"/>
    <property type="project" value="UniProtKB-SubCell"/>
</dbReference>
<dbReference type="OrthoDB" id="5559898at2759"/>
<feature type="compositionally biased region" description="Low complexity" evidence="6">
    <location>
        <begin position="875"/>
        <end position="887"/>
    </location>
</feature>
<evidence type="ECO:0000313" key="7">
    <source>
        <dbReference type="EMBL" id="KAF2280348.1"/>
    </source>
</evidence>
<feature type="region of interest" description="Disordered" evidence="6">
    <location>
        <begin position="1055"/>
        <end position="1089"/>
    </location>
</feature>
<gene>
    <name evidence="7" type="ORF">EI97DRAFT_498549</name>
</gene>
<organism evidence="7 8">
    <name type="scientific">Westerdykella ornata</name>
    <dbReference type="NCBI Taxonomy" id="318751"/>
    <lineage>
        <taxon>Eukaryota</taxon>
        <taxon>Fungi</taxon>
        <taxon>Dikarya</taxon>
        <taxon>Ascomycota</taxon>
        <taxon>Pezizomycotina</taxon>
        <taxon>Dothideomycetes</taxon>
        <taxon>Pleosporomycetidae</taxon>
        <taxon>Pleosporales</taxon>
        <taxon>Sporormiaceae</taxon>
        <taxon>Westerdykella</taxon>
    </lineage>
</organism>
<proteinExistence type="predicted"/>
<dbReference type="PANTHER" id="PTHR15651">
    <property type="entry name" value="ARMADILLO REPEAT-CONTAINING PROTEIN 8"/>
    <property type="match status" value="1"/>
</dbReference>
<comment type="subcellular location">
    <subcellularLocation>
        <location evidence="2">Cytoplasm</location>
    </subcellularLocation>
    <subcellularLocation>
        <location evidence="1">Nucleus</location>
    </subcellularLocation>
</comment>
<reference evidence="7" key="1">
    <citation type="journal article" date="2020" name="Stud. Mycol.">
        <title>101 Dothideomycetes genomes: a test case for predicting lifestyles and emergence of pathogens.</title>
        <authorList>
            <person name="Haridas S."/>
            <person name="Albert R."/>
            <person name="Binder M."/>
            <person name="Bloem J."/>
            <person name="Labutti K."/>
            <person name="Salamov A."/>
            <person name="Andreopoulos B."/>
            <person name="Baker S."/>
            <person name="Barry K."/>
            <person name="Bills G."/>
            <person name="Bluhm B."/>
            <person name="Cannon C."/>
            <person name="Castanera R."/>
            <person name="Culley D."/>
            <person name="Daum C."/>
            <person name="Ezra D."/>
            <person name="Gonzalez J."/>
            <person name="Henrissat B."/>
            <person name="Kuo A."/>
            <person name="Liang C."/>
            <person name="Lipzen A."/>
            <person name="Lutzoni F."/>
            <person name="Magnuson J."/>
            <person name="Mondo S."/>
            <person name="Nolan M."/>
            <person name="Ohm R."/>
            <person name="Pangilinan J."/>
            <person name="Park H.-J."/>
            <person name="Ramirez L."/>
            <person name="Alfaro M."/>
            <person name="Sun H."/>
            <person name="Tritt A."/>
            <person name="Yoshinaga Y."/>
            <person name="Zwiers L.-H."/>
            <person name="Turgeon B."/>
            <person name="Goodwin S."/>
            <person name="Spatafora J."/>
            <person name="Crous P."/>
            <person name="Grigoriev I."/>
        </authorList>
    </citation>
    <scope>NUCLEOTIDE SEQUENCE</scope>
    <source>
        <strain evidence="7">CBS 379.55</strain>
    </source>
</reference>
<dbReference type="Proteomes" id="UP000800097">
    <property type="component" value="Unassembled WGS sequence"/>
</dbReference>
<evidence type="ECO:0000256" key="4">
    <source>
        <dbReference type="ARBA" id="ARBA00022737"/>
    </source>
</evidence>
<keyword evidence="5" id="KW-0539">Nucleus</keyword>
<dbReference type="PANTHER" id="PTHR15651:SF7">
    <property type="entry name" value="ARMADILLO REPEAT-CONTAINING PROTEIN 8"/>
    <property type="match status" value="1"/>
</dbReference>
<keyword evidence="4" id="KW-0677">Repeat</keyword>
<dbReference type="InterPro" id="IPR016024">
    <property type="entry name" value="ARM-type_fold"/>
</dbReference>
<dbReference type="GeneID" id="54555735"/>